<name>A0A9P3PLW1_LYOSH</name>
<dbReference type="SUPFAM" id="SSF81383">
    <property type="entry name" value="F-box domain"/>
    <property type="match status" value="1"/>
</dbReference>
<evidence type="ECO:0000259" key="1">
    <source>
        <dbReference type="Pfam" id="PF12937"/>
    </source>
</evidence>
<evidence type="ECO:0000313" key="3">
    <source>
        <dbReference type="Proteomes" id="UP001063166"/>
    </source>
</evidence>
<dbReference type="EMBL" id="BRPK01000004">
    <property type="protein sequence ID" value="GLB37833.1"/>
    <property type="molecule type" value="Genomic_DNA"/>
</dbReference>
<sequence length="482" mass="53669">MIRHSQRSPCLFRTPFALQDLPVDILPPILVQLSDRKDLHACALVSKVFNRAATPLLYQTLDSRIISRSVVHHPATTLLQRPQYAQYVRHVTETGAIHRGALPRYAHITGDTLKALALCKNLESMTWVDDSSTTDSVLLSFLAVVRVHPLREISIRSHSDIGSAVWSELITLTGLRKISIWCMEGPPRVLQGWSELLGSTLTHLELGRCAGVPPTILISVLSQLPKLKDLRLKGAPAAAMPSILTCLPGLRSLDTEYPGAYYHRRPSARATTDGISPPPPFPALRELTVRTSSMDSDGPTNLWSWIRELVPKPGLETFKLHAFVNNRDMGYHTGIPRIFLLDLARVQKTSLKHFMVGDASLTLNGVAYLCSEFPNLETLVCSTASPNIKTIAETISSAKNLQTLRLDVQWIPNDPSVDDTNFTVQHAKNLMLRTEDSKLRAIAMGPTLYTGKWVLEEPKEEGQGGELRFQVMPDFTKDRWQT</sequence>
<dbReference type="Proteomes" id="UP001063166">
    <property type="component" value="Unassembled WGS sequence"/>
</dbReference>
<dbReference type="OrthoDB" id="5297217at2759"/>
<organism evidence="2 3">
    <name type="scientific">Lyophyllum shimeji</name>
    <name type="common">Hon-shimeji</name>
    <name type="synonym">Tricholoma shimeji</name>
    <dbReference type="NCBI Taxonomy" id="47721"/>
    <lineage>
        <taxon>Eukaryota</taxon>
        <taxon>Fungi</taxon>
        <taxon>Dikarya</taxon>
        <taxon>Basidiomycota</taxon>
        <taxon>Agaricomycotina</taxon>
        <taxon>Agaricomycetes</taxon>
        <taxon>Agaricomycetidae</taxon>
        <taxon>Agaricales</taxon>
        <taxon>Tricholomatineae</taxon>
        <taxon>Lyophyllaceae</taxon>
        <taxon>Lyophyllum</taxon>
    </lineage>
</organism>
<comment type="caution">
    <text evidence="2">The sequence shown here is derived from an EMBL/GenBank/DDBJ whole genome shotgun (WGS) entry which is preliminary data.</text>
</comment>
<accession>A0A9P3PLW1</accession>
<proteinExistence type="predicted"/>
<reference evidence="2" key="1">
    <citation type="submission" date="2022-07" db="EMBL/GenBank/DDBJ databases">
        <title>The genome of Lyophyllum shimeji provides insight into the initial evolution of ectomycorrhizal fungal genome.</title>
        <authorList>
            <person name="Kobayashi Y."/>
            <person name="Shibata T."/>
            <person name="Hirakawa H."/>
            <person name="Shigenobu S."/>
            <person name="Nishiyama T."/>
            <person name="Yamada A."/>
            <person name="Hasebe M."/>
            <person name="Kawaguchi M."/>
        </authorList>
    </citation>
    <scope>NUCLEOTIDE SEQUENCE</scope>
    <source>
        <strain evidence="2">AT787</strain>
    </source>
</reference>
<protein>
    <submittedName>
        <fullName evidence="2">F-box-like</fullName>
    </submittedName>
</protein>
<dbReference type="AlphaFoldDB" id="A0A9P3PLW1"/>
<dbReference type="InterPro" id="IPR032675">
    <property type="entry name" value="LRR_dom_sf"/>
</dbReference>
<dbReference type="InterPro" id="IPR036047">
    <property type="entry name" value="F-box-like_dom_sf"/>
</dbReference>
<dbReference type="Gene3D" id="3.80.10.10">
    <property type="entry name" value="Ribonuclease Inhibitor"/>
    <property type="match status" value="1"/>
</dbReference>
<dbReference type="Pfam" id="PF12937">
    <property type="entry name" value="F-box-like"/>
    <property type="match status" value="1"/>
</dbReference>
<dbReference type="InterPro" id="IPR001810">
    <property type="entry name" value="F-box_dom"/>
</dbReference>
<gene>
    <name evidence="2" type="ORF">LshimejAT787_0408840</name>
</gene>
<evidence type="ECO:0000313" key="2">
    <source>
        <dbReference type="EMBL" id="GLB37833.1"/>
    </source>
</evidence>
<dbReference type="SUPFAM" id="SSF52047">
    <property type="entry name" value="RNI-like"/>
    <property type="match status" value="1"/>
</dbReference>
<feature type="domain" description="F-box" evidence="1">
    <location>
        <begin position="18"/>
        <end position="62"/>
    </location>
</feature>
<keyword evidence="3" id="KW-1185">Reference proteome</keyword>